<dbReference type="Proteomes" id="UP000053593">
    <property type="component" value="Unassembled WGS sequence"/>
</dbReference>
<name>A0A0D0BYZ2_9AGAR</name>
<accession>A0A0D0BYZ2</accession>
<evidence type="ECO:0000256" key="1">
    <source>
        <dbReference type="SAM" id="MobiDB-lite"/>
    </source>
</evidence>
<dbReference type="OrthoDB" id="2851338at2759"/>
<sequence>MSAPRVFSNDHDFLVVILSNKSLDELSATQGSGTKPSPLYTAESPSGSDSDSTFSVYFPLNLDSELVPSQERNIRTALSILGIQSDPTPAMLQGTNIRLYRAMGPAVLMKPEDSYSALQTNPPYLISVSLSPRPTDGGEIEADFNAWYEQEHIDLLSKVPGWMACRRYMLLDHLSTPASFGSSESEKLNNPPTHLALHALKDLDGAFSSPEHKAATNTPWRTRVMSEIVAKERYPFRLVSD</sequence>
<dbReference type="InterPro" id="IPR011008">
    <property type="entry name" value="Dimeric_a/b-barrel"/>
</dbReference>
<gene>
    <name evidence="2" type="ORF">GYMLUDRAFT_43168</name>
</gene>
<proteinExistence type="predicted"/>
<protein>
    <submittedName>
        <fullName evidence="2">Unplaced genomic scaffold GYMLUscaffold_24, whole genome shotgun sequence</fullName>
    </submittedName>
</protein>
<dbReference type="AlphaFoldDB" id="A0A0D0BYZ2"/>
<keyword evidence="3" id="KW-1185">Reference proteome</keyword>
<dbReference type="SUPFAM" id="SSF54909">
    <property type="entry name" value="Dimeric alpha+beta barrel"/>
    <property type="match status" value="1"/>
</dbReference>
<organism evidence="2 3">
    <name type="scientific">Collybiopsis luxurians FD-317 M1</name>
    <dbReference type="NCBI Taxonomy" id="944289"/>
    <lineage>
        <taxon>Eukaryota</taxon>
        <taxon>Fungi</taxon>
        <taxon>Dikarya</taxon>
        <taxon>Basidiomycota</taxon>
        <taxon>Agaricomycotina</taxon>
        <taxon>Agaricomycetes</taxon>
        <taxon>Agaricomycetidae</taxon>
        <taxon>Agaricales</taxon>
        <taxon>Marasmiineae</taxon>
        <taxon>Omphalotaceae</taxon>
        <taxon>Collybiopsis</taxon>
        <taxon>Collybiopsis luxurians</taxon>
    </lineage>
</organism>
<feature type="region of interest" description="Disordered" evidence="1">
    <location>
        <begin position="27"/>
        <end position="50"/>
    </location>
</feature>
<dbReference type="HOGENOM" id="CLU_1151898_0_0_1"/>
<dbReference type="EMBL" id="KN834772">
    <property type="protein sequence ID" value="KIK61056.1"/>
    <property type="molecule type" value="Genomic_DNA"/>
</dbReference>
<evidence type="ECO:0000313" key="2">
    <source>
        <dbReference type="EMBL" id="KIK61056.1"/>
    </source>
</evidence>
<evidence type="ECO:0000313" key="3">
    <source>
        <dbReference type="Proteomes" id="UP000053593"/>
    </source>
</evidence>
<reference evidence="2 3" key="1">
    <citation type="submission" date="2014-04" db="EMBL/GenBank/DDBJ databases">
        <title>Evolutionary Origins and Diversification of the Mycorrhizal Mutualists.</title>
        <authorList>
            <consortium name="DOE Joint Genome Institute"/>
            <consortium name="Mycorrhizal Genomics Consortium"/>
            <person name="Kohler A."/>
            <person name="Kuo A."/>
            <person name="Nagy L.G."/>
            <person name="Floudas D."/>
            <person name="Copeland A."/>
            <person name="Barry K.W."/>
            <person name="Cichocki N."/>
            <person name="Veneault-Fourrey C."/>
            <person name="LaButti K."/>
            <person name="Lindquist E.A."/>
            <person name="Lipzen A."/>
            <person name="Lundell T."/>
            <person name="Morin E."/>
            <person name="Murat C."/>
            <person name="Riley R."/>
            <person name="Ohm R."/>
            <person name="Sun H."/>
            <person name="Tunlid A."/>
            <person name="Henrissat B."/>
            <person name="Grigoriev I.V."/>
            <person name="Hibbett D.S."/>
            <person name="Martin F."/>
        </authorList>
    </citation>
    <scope>NUCLEOTIDE SEQUENCE [LARGE SCALE GENOMIC DNA]</scope>
    <source>
        <strain evidence="2 3">FD-317 M1</strain>
    </source>
</reference>